<reference evidence="1 2" key="1">
    <citation type="submission" date="2016-10" db="EMBL/GenBank/DDBJ databases">
        <authorList>
            <person name="Varghese N."/>
            <person name="Submissions S."/>
        </authorList>
    </citation>
    <scope>NUCLEOTIDE SEQUENCE [LARGE SCALE GENOMIC DNA]</scope>
    <source>
        <strain evidence="1 2">22B</strain>
    </source>
</reference>
<dbReference type="RefSeq" id="WP_074837910.1">
    <property type="nucleotide sequence ID" value="NZ_CP047056.1"/>
</dbReference>
<dbReference type="EMBL" id="FOSF01000001">
    <property type="protein sequence ID" value="SFJ73675.1"/>
    <property type="molecule type" value="Genomic_DNA"/>
</dbReference>
<protein>
    <recommendedName>
        <fullName evidence="3">Tir chaperone protein (CesT) family protein</fullName>
    </recommendedName>
</protein>
<dbReference type="AlphaFoldDB" id="A0A662Z9M6"/>
<dbReference type="Proteomes" id="UP000243374">
    <property type="component" value="Unassembled WGS sequence"/>
</dbReference>
<gene>
    <name evidence="1" type="ORF">SAMN04487865_100190</name>
</gene>
<keyword evidence="2" id="KW-1185">Reference proteome</keyword>
<dbReference type="OrthoDB" id="7060980at2"/>
<evidence type="ECO:0008006" key="3">
    <source>
        <dbReference type="Google" id="ProtNLM"/>
    </source>
</evidence>
<name>A0A662Z9M6_9GAMM</name>
<organism evidence="1 2">
    <name type="scientific">Succinivibrio dextrinosolvens</name>
    <dbReference type="NCBI Taxonomy" id="83771"/>
    <lineage>
        <taxon>Bacteria</taxon>
        <taxon>Pseudomonadati</taxon>
        <taxon>Pseudomonadota</taxon>
        <taxon>Gammaproteobacteria</taxon>
        <taxon>Aeromonadales</taxon>
        <taxon>Succinivibrionaceae</taxon>
        <taxon>Succinivibrio</taxon>
    </lineage>
</organism>
<evidence type="ECO:0000313" key="1">
    <source>
        <dbReference type="EMBL" id="SFJ73675.1"/>
    </source>
</evidence>
<accession>A0A662Z9M6</accession>
<sequence length="202" mass="22677">MRIEEINEYIKTFKSIKVSPFGDKAFTKTFVEGTGYIYLSAGEKSITLYNKVEKLESAFIEKNRDIFEILLNSNIISGVFGNIRIAYDSETKVIWICHDVMYEEINAVVLENHIREFMENAGILKEQLLSKIIEILENAAQGSSISSILGSMNADKGIIRQDTANTSSRLNQHSGAAHSDGNDQEVLHSIDIMANQAMFMMV</sequence>
<proteinExistence type="predicted"/>
<evidence type="ECO:0000313" key="2">
    <source>
        <dbReference type="Proteomes" id="UP000243374"/>
    </source>
</evidence>
<dbReference type="SUPFAM" id="SSF69635">
    <property type="entry name" value="Type III secretory system chaperone-like"/>
    <property type="match status" value="1"/>
</dbReference>